<dbReference type="AlphaFoldDB" id="A0AAU8MUX3"/>
<dbReference type="InterPro" id="IPR045694">
    <property type="entry name" value="DUF6058"/>
</dbReference>
<accession>A0AAU8MUX3</accession>
<dbReference type="EMBL" id="CP159925">
    <property type="protein sequence ID" value="XCO76106.1"/>
    <property type="molecule type" value="Genomic_DNA"/>
</dbReference>
<protein>
    <submittedName>
        <fullName evidence="2">DUF6058 family natural product biosynthesis protein</fullName>
    </submittedName>
</protein>
<evidence type="ECO:0000313" key="1">
    <source>
        <dbReference type="EMBL" id="MEI2457126.1"/>
    </source>
</evidence>
<sequence length="240" mass="26101">MTDLDAYLQRHYRSAEQLAAACATTPQTLAELVRHRLVPAPSYSVCAQGRLHSAAFGEFADCGARPGDYFHPGNAAWVALALRVCDDRPMQAAQDELQARFRSGYAAALRDCDRRIGRLRDAFDDNGEPIAAGLDARTAEAWAALVDGIYSLCVADPSSERAIAEKEVLQETLTALHADPAASTWPDQEKARVRGLIDRYADAAMPFSPLEYPRSSRKRLVEDFRAALGARGADSPHDGG</sequence>
<reference evidence="1 3" key="1">
    <citation type="submission" date="2024-02" db="EMBL/GenBank/DDBJ databases">
        <title>Lysobacter Genome Sequencing and Mining.</title>
        <authorList>
            <person name="Bierman J."/>
            <person name="Walker M.C."/>
        </authorList>
    </citation>
    <scope>NUCLEOTIDE SEQUENCE [LARGE SCALE GENOMIC DNA]</scope>
    <source>
        <strain evidence="1 3">PB6250</strain>
    </source>
</reference>
<proteinExistence type="predicted"/>
<dbReference type="Pfam" id="PF19531">
    <property type="entry name" value="DUF6058"/>
    <property type="match status" value="1"/>
</dbReference>
<reference evidence="2" key="2">
    <citation type="submission" date="2024-06" db="EMBL/GenBank/DDBJ databases">
        <authorList>
            <person name="Li S."/>
        </authorList>
    </citation>
    <scope>NUCLEOTIDE SEQUENCE</scope>
    <source>
        <strain evidence="2">SR10</strain>
    </source>
</reference>
<evidence type="ECO:0000313" key="2">
    <source>
        <dbReference type="EMBL" id="XCO76106.1"/>
    </source>
</evidence>
<organism evidence="2">
    <name type="scientific">Lysobacter firmicutimachus</name>
    <dbReference type="NCBI Taxonomy" id="1792846"/>
    <lineage>
        <taxon>Bacteria</taxon>
        <taxon>Pseudomonadati</taxon>
        <taxon>Pseudomonadota</taxon>
        <taxon>Gammaproteobacteria</taxon>
        <taxon>Lysobacterales</taxon>
        <taxon>Lysobacteraceae</taxon>
        <taxon>Lysobacter</taxon>
    </lineage>
</organism>
<dbReference type="EMBL" id="JBANDL010000002">
    <property type="protein sequence ID" value="MEI2457126.1"/>
    <property type="molecule type" value="Genomic_DNA"/>
</dbReference>
<dbReference type="RefSeq" id="WP_064749110.1">
    <property type="nucleotide sequence ID" value="NZ_CP159925.1"/>
</dbReference>
<name>A0AAU8MUX3_9GAMM</name>
<keyword evidence="3" id="KW-1185">Reference proteome</keyword>
<evidence type="ECO:0000313" key="3">
    <source>
        <dbReference type="Proteomes" id="UP001387215"/>
    </source>
</evidence>
<gene>
    <name evidence="2" type="ORF">ABU614_04775</name>
    <name evidence="1" type="ORF">V2J18_20945</name>
</gene>
<dbReference type="Proteomes" id="UP001387215">
    <property type="component" value="Unassembled WGS sequence"/>
</dbReference>